<dbReference type="Gene3D" id="3.40.190.10">
    <property type="entry name" value="Periplasmic binding protein-like II"/>
    <property type="match status" value="1"/>
</dbReference>
<dbReference type="Pfam" id="PF04069">
    <property type="entry name" value="OpuAC"/>
    <property type="match status" value="1"/>
</dbReference>
<evidence type="ECO:0000313" key="3">
    <source>
        <dbReference type="EMBL" id="PNY80991.1"/>
    </source>
</evidence>
<dbReference type="SUPFAM" id="SSF53850">
    <property type="entry name" value="Periplasmic binding protein-like II"/>
    <property type="match status" value="1"/>
</dbReference>
<proteinExistence type="predicted"/>
<feature type="chain" id="PRO_5014345721" evidence="1">
    <location>
        <begin position="19"/>
        <end position="300"/>
    </location>
</feature>
<dbReference type="InterPro" id="IPR007210">
    <property type="entry name" value="ABC_Gly_betaine_transp_sub-bd"/>
</dbReference>
<evidence type="ECO:0000313" key="4">
    <source>
        <dbReference type="Proteomes" id="UP000236379"/>
    </source>
</evidence>
<dbReference type="Proteomes" id="UP000236379">
    <property type="component" value="Unassembled WGS sequence"/>
</dbReference>
<accession>A0A2K3UWU3</accession>
<name>A0A2K3UWU3_9DEIO</name>
<dbReference type="Gene3D" id="3.40.190.120">
    <property type="entry name" value="Osmoprotection protein (prox), domain 2"/>
    <property type="match status" value="1"/>
</dbReference>
<feature type="domain" description="ABC-type glycine betaine transport system substrate-binding" evidence="2">
    <location>
        <begin position="19"/>
        <end position="294"/>
    </location>
</feature>
<dbReference type="OrthoDB" id="9801163at2"/>
<reference evidence="3 4" key="1">
    <citation type="submission" date="2018-01" db="EMBL/GenBank/DDBJ databases">
        <title>Deinococcus koreensis sp. nov., a radiation-resistant bacterium isolated from river water.</title>
        <authorList>
            <person name="Choi A."/>
        </authorList>
    </citation>
    <scope>NUCLEOTIDE SEQUENCE [LARGE SCALE GENOMIC DNA]</scope>
    <source>
        <strain evidence="3 4">SJW1-2</strain>
    </source>
</reference>
<organism evidence="3 4">
    <name type="scientific">Deinococcus koreensis</name>
    <dbReference type="NCBI Taxonomy" id="2054903"/>
    <lineage>
        <taxon>Bacteria</taxon>
        <taxon>Thermotogati</taxon>
        <taxon>Deinococcota</taxon>
        <taxon>Deinococci</taxon>
        <taxon>Deinococcales</taxon>
        <taxon>Deinococcaceae</taxon>
        <taxon>Deinococcus</taxon>
    </lineage>
</organism>
<dbReference type="EMBL" id="PPPD01000001">
    <property type="protein sequence ID" value="PNY80991.1"/>
    <property type="molecule type" value="Genomic_DNA"/>
</dbReference>
<keyword evidence="4" id="KW-1185">Reference proteome</keyword>
<sequence>MKTILSLTLAALVSSAAAKPIVVGSKLDPEAQILGQMILLTLKNAGLEVTDKTNLGDTGVNRKAILAGEIDVYPEYTGNAVYLFPQAKIGPKQAGNPGTIYGLARQLDAKNGITWLRPANVNNTWVIAVPQALATSAKLSTVADLAKYLKGGGKFKIAGSPEFFNRPDTMPAFEAAYGFKLSAEQKLSLAGATPPQTQQAAASGTNGVNAAMAYGTDGTLSALKLVALKDPKGAQAVYQPAPIIRTETLKANPQITALLNKTFAGLSATVMQGLNAQVALEGRTAQDVASTYLKSKGLIK</sequence>
<dbReference type="GO" id="GO:0022857">
    <property type="term" value="F:transmembrane transporter activity"/>
    <property type="evidence" value="ECO:0007669"/>
    <property type="project" value="InterPro"/>
</dbReference>
<gene>
    <name evidence="3" type="ORF">CVO96_06025</name>
</gene>
<protein>
    <submittedName>
        <fullName evidence="3">ABC transporter substrate-binding protein</fullName>
    </submittedName>
</protein>
<evidence type="ECO:0000259" key="2">
    <source>
        <dbReference type="Pfam" id="PF04069"/>
    </source>
</evidence>
<keyword evidence="1" id="KW-0732">Signal</keyword>
<comment type="caution">
    <text evidence="3">The sequence shown here is derived from an EMBL/GenBank/DDBJ whole genome shotgun (WGS) entry which is preliminary data.</text>
</comment>
<dbReference type="RefSeq" id="WP_103311432.1">
    <property type="nucleotide sequence ID" value="NZ_PPPD01000001.1"/>
</dbReference>
<evidence type="ECO:0000256" key="1">
    <source>
        <dbReference type="SAM" id="SignalP"/>
    </source>
</evidence>
<dbReference type="AlphaFoldDB" id="A0A2K3UWU3"/>
<feature type="signal peptide" evidence="1">
    <location>
        <begin position="1"/>
        <end position="18"/>
    </location>
</feature>
<dbReference type="GO" id="GO:0043190">
    <property type="term" value="C:ATP-binding cassette (ABC) transporter complex"/>
    <property type="evidence" value="ECO:0007669"/>
    <property type="project" value="InterPro"/>
</dbReference>